<evidence type="ECO:0000256" key="1">
    <source>
        <dbReference type="SAM" id="MobiDB-lite"/>
    </source>
</evidence>
<keyword evidence="3" id="KW-1185">Reference proteome</keyword>
<name>A0ABZ1ERE5_9ACTN</name>
<feature type="region of interest" description="Disordered" evidence="1">
    <location>
        <begin position="1"/>
        <end position="86"/>
    </location>
</feature>
<organism evidence="2 3">
    <name type="scientific">Streptomyces cyaneofuscatus</name>
    <dbReference type="NCBI Taxonomy" id="66883"/>
    <lineage>
        <taxon>Bacteria</taxon>
        <taxon>Bacillati</taxon>
        <taxon>Actinomycetota</taxon>
        <taxon>Actinomycetes</taxon>
        <taxon>Kitasatosporales</taxon>
        <taxon>Streptomycetaceae</taxon>
        <taxon>Streptomyces</taxon>
    </lineage>
</organism>
<dbReference type="EMBL" id="CP109083">
    <property type="protein sequence ID" value="WSB06692.1"/>
    <property type="molecule type" value="Genomic_DNA"/>
</dbReference>
<feature type="compositionally biased region" description="Low complexity" evidence="1">
    <location>
        <begin position="55"/>
        <end position="72"/>
    </location>
</feature>
<dbReference type="RefSeq" id="WP_326706727.1">
    <property type="nucleotide sequence ID" value="NZ_CP109083.1"/>
</dbReference>
<sequence length="86" mass="8667">MHRTNGSPAVRAALPPPTAPQTGFADGTVRRPAPPTAVTGAGRCTWGAEGEGAAHRAPGPVARPPGAANAARTGRDRRDPNAPSVR</sequence>
<gene>
    <name evidence="2" type="ORF">OG849_05305</name>
</gene>
<proteinExistence type="predicted"/>
<protein>
    <submittedName>
        <fullName evidence="2">Uncharacterized protein</fullName>
    </submittedName>
</protein>
<reference evidence="2 3" key="1">
    <citation type="submission" date="2022-10" db="EMBL/GenBank/DDBJ databases">
        <title>The complete genomes of actinobacterial strains from the NBC collection.</title>
        <authorList>
            <person name="Joergensen T.S."/>
            <person name="Alvarez Arevalo M."/>
            <person name="Sterndorff E.B."/>
            <person name="Faurdal D."/>
            <person name="Vuksanovic O."/>
            <person name="Mourched A.-S."/>
            <person name="Charusanti P."/>
            <person name="Shaw S."/>
            <person name="Blin K."/>
            <person name="Weber T."/>
        </authorList>
    </citation>
    <scope>NUCLEOTIDE SEQUENCE [LARGE SCALE GENOMIC DNA]</scope>
    <source>
        <strain evidence="2 3">NBC 01792</strain>
    </source>
</reference>
<accession>A0ABZ1ERE5</accession>
<dbReference type="Proteomes" id="UP001356428">
    <property type="component" value="Chromosome"/>
</dbReference>
<evidence type="ECO:0000313" key="2">
    <source>
        <dbReference type="EMBL" id="WSB06692.1"/>
    </source>
</evidence>
<evidence type="ECO:0000313" key="3">
    <source>
        <dbReference type="Proteomes" id="UP001356428"/>
    </source>
</evidence>